<sequence>MYSENKRIIITGGPGSGKSTLLDSLRAKGFPTATEAGRAIIKDQVAIGGNALPWKDRESFAELMLNWELRSWHESAQSKTPFFFDRGLPDVVGYLALCNLPVPAHIERAIELFRYSQTVFIAPPWEDIFVQDTERKQSFKEAVQTFHAMVESYSRHGYNLIRLPLCGPEERAEFILSGQ</sequence>
<organism evidence="2 3">
    <name type="scientific">Candidatus Pantoea gossypiicola</name>
    <dbReference type="NCBI Taxonomy" id="2608008"/>
    <lineage>
        <taxon>Bacteria</taxon>
        <taxon>Pseudomonadati</taxon>
        <taxon>Pseudomonadota</taxon>
        <taxon>Gammaproteobacteria</taxon>
        <taxon>Enterobacterales</taxon>
        <taxon>Erwiniaceae</taxon>
        <taxon>Pantoea</taxon>
    </lineage>
</organism>
<comment type="caution">
    <text evidence="2">The sequence shown here is derived from an EMBL/GenBank/DDBJ whole genome shotgun (WGS) entry which is preliminary data.</text>
</comment>
<dbReference type="AlphaFoldDB" id="A0AB34CJZ3"/>
<feature type="domain" description="NadR/Ttd14 AAA" evidence="1">
    <location>
        <begin position="7"/>
        <end position="171"/>
    </location>
</feature>
<keyword evidence="3" id="KW-1185">Reference proteome</keyword>
<dbReference type="RefSeq" id="WP_150015766.1">
    <property type="nucleotide sequence ID" value="NZ_VWVM01000038.1"/>
</dbReference>
<reference evidence="2 3" key="1">
    <citation type="submission" date="2019-09" db="EMBL/GenBank/DDBJ databases">
        <title>Genomic diversity of phyloplane-associated Pantoea species in Pakistan cotton crop.</title>
        <authorList>
            <person name="Tufail M.R."/>
            <person name="Cook D.R."/>
        </authorList>
    </citation>
    <scope>NUCLEOTIDE SEQUENCE [LARGE SCALE GENOMIC DNA]</scope>
    <source>
        <strain evidence="2 3">B_8</strain>
    </source>
</reference>
<name>A0AB34CJZ3_9GAMM</name>
<protein>
    <submittedName>
        <fullName evidence="2">AAA family ATPase</fullName>
    </submittedName>
</protein>
<evidence type="ECO:0000259" key="1">
    <source>
        <dbReference type="Pfam" id="PF13521"/>
    </source>
</evidence>
<dbReference type="Proteomes" id="UP000324255">
    <property type="component" value="Unassembled WGS sequence"/>
</dbReference>
<dbReference type="Gene3D" id="3.40.50.300">
    <property type="entry name" value="P-loop containing nucleotide triphosphate hydrolases"/>
    <property type="match status" value="1"/>
</dbReference>
<dbReference type="Pfam" id="PF13521">
    <property type="entry name" value="AAA_28"/>
    <property type="match status" value="1"/>
</dbReference>
<proteinExistence type="predicted"/>
<accession>A0AB34CJZ3</accession>
<gene>
    <name evidence="2" type="ORF">F3I20_23415</name>
</gene>
<evidence type="ECO:0000313" key="3">
    <source>
        <dbReference type="Proteomes" id="UP000324255"/>
    </source>
</evidence>
<dbReference type="InterPro" id="IPR038727">
    <property type="entry name" value="NadR/Ttd14_AAA_dom"/>
</dbReference>
<dbReference type="InterPro" id="IPR027417">
    <property type="entry name" value="P-loop_NTPase"/>
</dbReference>
<dbReference type="EMBL" id="VWVM01000038">
    <property type="protein sequence ID" value="KAA6117916.1"/>
    <property type="molecule type" value="Genomic_DNA"/>
</dbReference>
<dbReference type="SUPFAM" id="SSF52540">
    <property type="entry name" value="P-loop containing nucleoside triphosphate hydrolases"/>
    <property type="match status" value="1"/>
</dbReference>
<evidence type="ECO:0000313" key="2">
    <source>
        <dbReference type="EMBL" id="KAA6117916.1"/>
    </source>
</evidence>